<dbReference type="Proteomes" id="UP000516373">
    <property type="component" value="Chromosome"/>
</dbReference>
<name>A0A7G1NTS4_9ACTN</name>
<dbReference type="AlphaFoldDB" id="A0A7G1NTS4"/>
<evidence type="ECO:0000313" key="2">
    <source>
        <dbReference type="Proteomes" id="UP000516373"/>
    </source>
</evidence>
<sequence>MTEYETYGGTPVLAGVRAGVTSLITECWSPRRPQHFHRLQDLSERSPQGQQGILWQTVLQDRQASLGVPKDAAAVPRQRVRGNG</sequence>
<proteinExistence type="predicted"/>
<dbReference type="KEGG" id="stui:GCM10017668_69230"/>
<protein>
    <submittedName>
        <fullName evidence="1">Uncharacterized protein</fullName>
    </submittedName>
</protein>
<dbReference type="EMBL" id="AP023439">
    <property type="protein sequence ID" value="BCL25080.1"/>
    <property type="molecule type" value="Genomic_DNA"/>
</dbReference>
<organism evidence="1 2">
    <name type="scientific">Streptomyces tuirus</name>
    <dbReference type="NCBI Taxonomy" id="68278"/>
    <lineage>
        <taxon>Bacteria</taxon>
        <taxon>Bacillati</taxon>
        <taxon>Actinomycetota</taxon>
        <taxon>Actinomycetes</taxon>
        <taxon>Kitasatosporales</taxon>
        <taxon>Streptomycetaceae</taxon>
        <taxon>Streptomyces</taxon>
    </lineage>
</organism>
<accession>A0A7G1NTS4</accession>
<evidence type="ECO:0000313" key="1">
    <source>
        <dbReference type="EMBL" id="BCL25080.1"/>
    </source>
</evidence>
<reference evidence="1 2" key="1">
    <citation type="journal article" date="2014" name="Int. J. Syst. Evol. Microbiol.">
        <title>Complete genome sequence of Corynebacterium casei LMG S-19264T (=DSM 44701T), isolated from a smear-ripened cheese.</title>
        <authorList>
            <consortium name="US DOE Joint Genome Institute (JGI-PGF)"/>
            <person name="Walter F."/>
            <person name="Albersmeier A."/>
            <person name="Kalinowski J."/>
            <person name="Ruckert C."/>
        </authorList>
    </citation>
    <scope>NUCLEOTIDE SEQUENCE [LARGE SCALE GENOMIC DNA]</scope>
    <source>
        <strain evidence="1 2">JCM 4255</strain>
    </source>
</reference>
<gene>
    <name evidence="1" type="ORF">GCM10017668_69230</name>
</gene>